<protein>
    <submittedName>
        <fullName evidence="5">Fibronectin type III domain protein</fullName>
    </submittedName>
</protein>
<keyword evidence="1" id="KW-0378">Hydrolase</keyword>
<feature type="region of interest" description="Disordered" evidence="3">
    <location>
        <begin position="531"/>
        <end position="557"/>
    </location>
</feature>
<dbReference type="SUPFAM" id="SSF49265">
    <property type="entry name" value="Fibronectin type III"/>
    <property type="match status" value="1"/>
</dbReference>
<gene>
    <name evidence="5" type="ORF">BDK92_6314</name>
</gene>
<keyword evidence="2" id="KW-0624">Polysaccharide degradation</keyword>
<dbReference type="Proteomes" id="UP000277671">
    <property type="component" value="Unassembled WGS sequence"/>
</dbReference>
<dbReference type="SUPFAM" id="SSF101898">
    <property type="entry name" value="NHL repeat"/>
    <property type="match status" value="1"/>
</dbReference>
<keyword evidence="2" id="KW-0119">Carbohydrate metabolism</keyword>
<dbReference type="GO" id="GO:0000272">
    <property type="term" value="P:polysaccharide catabolic process"/>
    <property type="evidence" value="ECO:0007669"/>
    <property type="project" value="UniProtKB-KW"/>
</dbReference>
<dbReference type="CDD" id="cd00063">
    <property type="entry name" value="FN3"/>
    <property type="match status" value="1"/>
</dbReference>
<evidence type="ECO:0000256" key="3">
    <source>
        <dbReference type="SAM" id="MobiDB-lite"/>
    </source>
</evidence>
<feature type="domain" description="Fibronectin type-III" evidence="4">
    <location>
        <begin position="456"/>
        <end position="551"/>
    </location>
</feature>
<name>A0A495JSC5_9ACTN</name>
<comment type="caution">
    <text evidence="5">The sequence shown here is derived from an EMBL/GenBank/DDBJ whole genome shotgun (WGS) entry which is preliminary data.</text>
</comment>
<evidence type="ECO:0000313" key="6">
    <source>
        <dbReference type="Proteomes" id="UP000277671"/>
    </source>
</evidence>
<dbReference type="InterPro" id="IPR003961">
    <property type="entry name" value="FN3_dom"/>
</dbReference>
<proteinExistence type="predicted"/>
<dbReference type="Gene3D" id="2.60.40.10">
    <property type="entry name" value="Immunoglobulins"/>
    <property type="match status" value="1"/>
</dbReference>
<dbReference type="AlphaFoldDB" id="A0A495JSC5"/>
<reference evidence="5 6" key="1">
    <citation type="submission" date="2018-10" db="EMBL/GenBank/DDBJ databases">
        <title>Sequencing the genomes of 1000 actinobacteria strains.</title>
        <authorList>
            <person name="Klenk H.-P."/>
        </authorList>
    </citation>
    <scope>NUCLEOTIDE SEQUENCE [LARGE SCALE GENOMIC DNA]</scope>
    <source>
        <strain evidence="5 6">DSM 45175</strain>
    </source>
</reference>
<evidence type="ECO:0000259" key="4">
    <source>
        <dbReference type="PROSITE" id="PS50853"/>
    </source>
</evidence>
<keyword evidence="6" id="KW-1185">Reference proteome</keyword>
<evidence type="ECO:0000256" key="2">
    <source>
        <dbReference type="ARBA" id="ARBA00023326"/>
    </source>
</evidence>
<keyword evidence="1" id="KW-0326">Glycosidase</keyword>
<organism evidence="5 6">
    <name type="scientific">Micromonospora pisi</name>
    <dbReference type="NCBI Taxonomy" id="589240"/>
    <lineage>
        <taxon>Bacteria</taxon>
        <taxon>Bacillati</taxon>
        <taxon>Actinomycetota</taxon>
        <taxon>Actinomycetes</taxon>
        <taxon>Micromonosporales</taxon>
        <taxon>Micromonosporaceae</taxon>
        <taxon>Micromonospora</taxon>
    </lineage>
</organism>
<feature type="region of interest" description="Disordered" evidence="3">
    <location>
        <begin position="380"/>
        <end position="464"/>
    </location>
</feature>
<dbReference type="Pfam" id="PF00041">
    <property type="entry name" value="fn3"/>
    <property type="match status" value="1"/>
</dbReference>
<dbReference type="Gene3D" id="2.130.10.10">
    <property type="entry name" value="YVTN repeat-like/Quinoprotein amine dehydrogenase"/>
    <property type="match status" value="1"/>
</dbReference>
<feature type="compositionally biased region" description="Pro residues" evidence="3">
    <location>
        <begin position="444"/>
        <end position="460"/>
    </location>
</feature>
<evidence type="ECO:0000313" key="5">
    <source>
        <dbReference type="EMBL" id="RKR91886.1"/>
    </source>
</evidence>
<dbReference type="InterPro" id="IPR036116">
    <property type="entry name" value="FN3_sf"/>
</dbReference>
<dbReference type="PROSITE" id="PS50853">
    <property type="entry name" value="FN3"/>
    <property type="match status" value="1"/>
</dbReference>
<accession>A0A495JSC5</accession>
<feature type="compositionally biased region" description="Low complexity" evidence="3">
    <location>
        <begin position="381"/>
        <end position="399"/>
    </location>
</feature>
<evidence type="ECO:0000256" key="1">
    <source>
        <dbReference type="ARBA" id="ARBA00023295"/>
    </source>
</evidence>
<dbReference type="GO" id="GO:0016798">
    <property type="term" value="F:hydrolase activity, acting on glycosyl bonds"/>
    <property type="evidence" value="ECO:0007669"/>
    <property type="project" value="UniProtKB-KW"/>
</dbReference>
<dbReference type="InterPro" id="IPR015943">
    <property type="entry name" value="WD40/YVTN_repeat-like_dom_sf"/>
</dbReference>
<dbReference type="SMART" id="SM00060">
    <property type="entry name" value="FN3"/>
    <property type="match status" value="1"/>
</dbReference>
<dbReference type="EMBL" id="RBKT01000001">
    <property type="protein sequence ID" value="RKR91886.1"/>
    <property type="molecule type" value="Genomic_DNA"/>
</dbReference>
<sequence length="645" mass="67636">MYRFFYARGVTRMGFPWRFVTRLVRARDPLRRGRLPLVLLIGTCLVAVTAAMSGAATTPPGLRFAQVGHWVANPSLGMIFHVNGAARTVDAQAAITGMESESQVVQGDTSGYVVGRSRIIEFGKSNLSVEQTLTPPTGERPVAIEAKGGPYLVYREAGSVVRLGDTPATIPAGRLLGQPVTTPDGTLWLHRTDSNVLCHLAPKADRVSCPATAPRGHPGALTVVDKQAVFVDTETDTMSPVADDGLGRPTRIGVDLPPTAQVADADVSGRVAILDPAARRIHLVDATGLGTDRAAAAPVSVSLPDGTYSAPTASRSSVVLLDLRHNTVLTYDGAGRQQQVTAMPPETGEPRLTRGEDERVYVEGAEGRHVLVVDHDGGIGVVPVTGSTPPTPSPTLVAPPTEPSRGPEQPPTASRQPPGEPDRATAPTEQRPPAAGSRTGAPNQPTPARKPLPASPPGMPPGLKATANGANLVVTWSAAAANGATVSGYQVAWTPTSGSGGGSATRPGSARSMTITGLTRGTAYRITVSAQNSAGRGTPATAQATVPPPPRSVTVSRGRATTYQDLCDAPDCAFMRVVMTGFRPNTNYSIKPHSDEWPNYNPGATLRTDAKGNLTFQDFPFDDVGQHVWVTVDGLESNHFLWRAG</sequence>
<dbReference type="InterPro" id="IPR013783">
    <property type="entry name" value="Ig-like_fold"/>
</dbReference>